<name>A0A327QCH4_9BACT</name>
<organism evidence="3 4">
    <name type="scientific">Chitinophaga skermanii</name>
    <dbReference type="NCBI Taxonomy" id="331697"/>
    <lineage>
        <taxon>Bacteria</taxon>
        <taxon>Pseudomonadati</taxon>
        <taxon>Bacteroidota</taxon>
        <taxon>Chitinophagia</taxon>
        <taxon>Chitinophagales</taxon>
        <taxon>Chitinophagaceae</taxon>
        <taxon>Chitinophaga</taxon>
    </lineage>
</organism>
<keyword evidence="1" id="KW-1133">Transmembrane helix</keyword>
<evidence type="ECO:0000256" key="1">
    <source>
        <dbReference type="SAM" id="Phobius"/>
    </source>
</evidence>
<dbReference type="GO" id="GO:0016020">
    <property type="term" value="C:membrane"/>
    <property type="evidence" value="ECO:0007669"/>
    <property type="project" value="InterPro"/>
</dbReference>
<dbReference type="PANTHER" id="PTHR34220">
    <property type="entry name" value="SENSOR HISTIDINE KINASE YPDA"/>
    <property type="match status" value="1"/>
</dbReference>
<dbReference type="InterPro" id="IPR050640">
    <property type="entry name" value="Bact_2-comp_sensor_kinase"/>
</dbReference>
<evidence type="ECO:0000313" key="4">
    <source>
        <dbReference type="Proteomes" id="UP000249547"/>
    </source>
</evidence>
<dbReference type="RefSeq" id="WP_148707380.1">
    <property type="nucleotide sequence ID" value="NZ_QLLL01000007.1"/>
</dbReference>
<dbReference type="PANTHER" id="PTHR34220:SF7">
    <property type="entry name" value="SENSOR HISTIDINE KINASE YPDA"/>
    <property type="match status" value="1"/>
</dbReference>
<gene>
    <name evidence="3" type="ORF">LX64_03784</name>
</gene>
<feature type="transmembrane region" description="Helical" evidence="1">
    <location>
        <begin position="12"/>
        <end position="31"/>
    </location>
</feature>
<keyword evidence="3" id="KW-0418">Kinase</keyword>
<keyword evidence="4" id="KW-1185">Reference proteome</keyword>
<evidence type="ECO:0000259" key="2">
    <source>
        <dbReference type="Pfam" id="PF06580"/>
    </source>
</evidence>
<accession>A0A327QCH4</accession>
<keyword evidence="1" id="KW-0472">Membrane</keyword>
<protein>
    <submittedName>
        <fullName evidence="3">Histidine kinase</fullName>
    </submittedName>
</protein>
<dbReference type="OrthoDB" id="607947at2"/>
<dbReference type="GO" id="GO:0000155">
    <property type="term" value="F:phosphorelay sensor kinase activity"/>
    <property type="evidence" value="ECO:0007669"/>
    <property type="project" value="InterPro"/>
</dbReference>
<sequence>MLKLVDTFLHGSWPFWTIILLTGVLIVLLVFTREKSIRKKLQARAEYKQQLAAMEWQAFQSQMDPHFIFNSLNAIQHFILSTSTEQASLHLTRFSKLMRLTIDHCSKEWISLASDLEALELYIQLEQLRFEGQFEFDITVQAGLDAATVQVPPFIIQPYVQDAIWKHLLTSTNNQQGGKLWIEAGVRNGELVIRLEDNGISAWPPSKNNYRYRPPAEDVTYERLHFINEKYHANAHISSGQLFNLEGGRKGTYTLISLPAYSTGLAMDKLRIIK</sequence>
<dbReference type="Pfam" id="PF06580">
    <property type="entry name" value="His_kinase"/>
    <property type="match status" value="1"/>
</dbReference>
<keyword evidence="1" id="KW-0812">Transmembrane</keyword>
<dbReference type="InterPro" id="IPR010559">
    <property type="entry name" value="Sig_transdc_His_kin_internal"/>
</dbReference>
<proteinExistence type="predicted"/>
<dbReference type="Proteomes" id="UP000249547">
    <property type="component" value="Unassembled WGS sequence"/>
</dbReference>
<dbReference type="AlphaFoldDB" id="A0A327QCH4"/>
<feature type="domain" description="Signal transduction histidine kinase internal region" evidence="2">
    <location>
        <begin position="54"/>
        <end position="133"/>
    </location>
</feature>
<keyword evidence="3" id="KW-0808">Transferase</keyword>
<dbReference type="EMBL" id="QLLL01000007">
    <property type="protein sequence ID" value="RAJ01568.1"/>
    <property type="molecule type" value="Genomic_DNA"/>
</dbReference>
<comment type="caution">
    <text evidence="3">The sequence shown here is derived from an EMBL/GenBank/DDBJ whole genome shotgun (WGS) entry which is preliminary data.</text>
</comment>
<evidence type="ECO:0000313" key="3">
    <source>
        <dbReference type="EMBL" id="RAJ01568.1"/>
    </source>
</evidence>
<reference evidence="3 4" key="1">
    <citation type="submission" date="2018-06" db="EMBL/GenBank/DDBJ databases">
        <title>Genomic Encyclopedia of Archaeal and Bacterial Type Strains, Phase II (KMG-II): from individual species to whole genera.</title>
        <authorList>
            <person name="Goeker M."/>
        </authorList>
    </citation>
    <scope>NUCLEOTIDE SEQUENCE [LARGE SCALE GENOMIC DNA]</scope>
    <source>
        <strain evidence="3 4">DSM 23857</strain>
    </source>
</reference>